<proteinExistence type="predicted"/>
<accession>A0A2T2NT97</accession>
<dbReference type="GO" id="GO:0005262">
    <property type="term" value="F:calcium channel activity"/>
    <property type="evidence" value="ECO:0007669"/>
    <property type="project" value="InterPro"/>
</dbReference>
<evidence type="ECO:0000256" key="2">
    <source>
        <dbReference type="SAM" id="Phobius"/>
    </source>
</evidence>
<dbReference type="EMBL" id="KZ678134">
    <property type="protein sequence ID" value="PSN68506.1"/>
    <property type="molecule type" value="Genomic_DNA"/>
</dbReference>
<protein>
    <recommendedName>
        <fullName evidence="5">Calcium channel subunit Mid1</fullName>
    </recommendedName>
</protein>
<feature type="transmembrane region" description="Helical" evidence="2">
    <location>
        <begin position="644"/>
        <end position="666"/>
    </location>
</feature>
<dbReference type="InterPro" id="IPR036790">
    <property type="entry name" value="Frizzled_dom_sf"/>
</dbReference>
<dbReference type="STRING" id="1448308.A0A2T2NT97"/>
<name>A0A2T2NT97_CORCC</name>
<keyword evidence="2" id="KW-0472">Membrane</keyword>
<evidence type="ECO:0000313" key="3">
    <source>
        <dbReference type="EMBL" id="PSN68506.1"/>
    </source>
</evidence>
<dbReference type="AlphaFoldDB" id="A0A2T2NT97"/>
<dbReference type="OrthoDB" id="5405745at2759"/>
<evidence type="ECO:0008006" key="5">
    <source>
        <dbReference type="Google" id="ProtNLM"/>
    </source>
</evidence>
<reference evidence="3 4" key="1">
    <citation type="journal article" date="2018" name="Front. Microbiol.">
        <title>Genome-Wide Analysis of Corynespora cassiicola Leaf Fall Disease Putative Effectors.</title>
        <authorList>
            <person name="Lopez D."/>
            <person name="Ribeiro S."/>
            <person name="Label P."/>
            <person name="Fumanal B."/>
            <person name="Venisse J.S."/>
            <person name="Kohler A."/>
            <person name="de Oliveira R.R."/>
            <person name="Labutti K."/>
            <person name="Lipzen A."/>
            <person name="Lail K."/>
            <person name="Bauer D."/>
            <person name="Ohm R.A."/>
            <person name="Barry K.W."/>
            <person name="Spatafora J."/>
            <person name="Grigoriev I.V."/>
            <person name="Martin F.M."/>
            <person name="Pujade-Renaud V."/>
        </authorList>
    </citation>
    <scope>NUCLEOTIDE SEQUENCE [LARGE SCALE GENOMIC DNA]</scope>
    <source>
        <strain evidence="3 4">Philippines</strain>
    </source>
</reference>
<feature type="region of interest" description="Disordered" evidence="1">
    <location>
        <begin position="142"/>
        <end position="183"/>
    </location>
</feature>
<dbReference type="PANTHER" id="PTHR39142:SF1">
    <property type="entry name" value="AEL197CP"/>
    <property type="match status" value="1"/>
</dbReference>
<gene>
    <name evidence="3" type="ORF">BS50DRAFT_491187</name>
</gene>
<keyword evidence="2" id="KW-1133">Transmembrane helix</keyword>
<dbReference type="InterPro" id="IPR024338">
    <property type="entry name" value="MID1/Yam8"/>
</dbReference>
<dbReference type="Gene3D" id="1.10.2000.10">
    <property type="entry name" value="Frizzled cysteine-rich domain"/>
    <property type="match status" value="1"/>
</dbReference>
<dbReference type="PANTHER" id="PTHR39142">
    <property type="entry name" value="MID1P"/>
    <property type="match status" value="1"/>
</dbReference>
<dbReference type="Proteomes" id="UP000240883">
    <property type="component" value="Unassembled WGS sequence"/>
</dbReference>
<dbReference type="GO" id="GO:0098703">
    <property type="term" value="P:calcium ion import across plasma membrane"/>
    <property type="evidence" value="ECO:0007669"/>
    <property type="project" value="InterPro"/>
</dbReference>
<keyword evidence="2" id="KW-0812">Transmembrane</keyword>
<dbReference type="Pfam" id="PF12929">
    <property type="entry name" value="Mid1"/>
    <property type="match status" value="1"/>
</dbReference>
<organism evidence="3 4">
    <name type="scientific">Corynespora cassiicola Philippines</name>
    <dbReference type="NCBI Taxonomy" id="1448308"/>
    <lineage>
        <taxon>Eukaryota</taxon>
        <taxon>Fungi</taxon>
        <taxon>Dikarya</taxon>
        <taxon>Ascomycota</taxon>
        <taxon>Pezizomycotina</taxon>
        <taxon>Dothideomycetes</taxon>
        <taxon>Pleosporomycetidae</taxon>
        <taxon>Pleosporales</taxon>
        <taxon>Corynesporascaceae</taxon>
        <taxon>Corynespora</taxon>
    </lineage>
</organism>
<sequence>MQLPKLSPLQSRLLASALASCAVVAIWISFQPRAFVYAAEVGFDVQDRQHSQQGDSIPRGDSSFEEAVSLSFLEGRDGMQEEGEEEGGVGYVPGFAYFDRGLVGRQQEDVTRLTGDEKASSRTIPGSVRYFVLERSQLGARDLSEARGAENASGGGMEEVEEGDNDEGEGLLGEAKEKRQQRGTRVWISANACRMPEPGSTAATGSAPQMTMYVSTSTDNQQPGPGRENNLAGEPIPFVGGYANFTLQTDSDVYIGVEAPDAQQGWEGMYEFEIAASTTDFYHGYNSSDPFLWMVDTDSESALFITPNLTMTNDSAAVSRWINATQNPFTMYAFPASQTWSPMNGLERSICGLRQQFNATMNFTVESFMTTKFGDNRPKAQFHVQGLQNGVTYYGFLAVNGTNEGLELPGIGTIRAGGEVFEQFNWTTKVEDSCQVLFDLEFCSDVAYAVPSSPDFKFDDAALKKVYEDQARGYWDAFSKSLAQVACDTTDTAKYSLARTCDDCKADYKAWLCSVLMPRCEDWSADDPWLMERNINARLADGSQPFAANRSTDPDFNKTKAMRTAYNSSRNPLIDEVIKPGPYKEVLPCEDLCFDIVRSCPAQLGFACPDWPHRNVTYGRRVDNDFLTCNFPGAVVKLNVDRGAGIRLGVGVGWVVGFAVAVGGLLV</sequence>
<keyword evidence="4" id="KW-1185">Reference proteome</keyword>
<evidence type="ECO:0000256" key="1">
    <source>
        <dbReference type="SAM" id="MobiDB-lite"/>
    </source>
</evidence>
<evidence type="ECO:0000313" key="4">
    <source>
        <dbReference type="Proteomes" id="UP000240883"/>
    </source>
</evidence>
<feature type="compositionally biased region" description="Acidic residues" evidence="1">
    <location>
        <begin position="158"/>
        <end position="169"/>
    </location>
</feature>